<comment type="caution">
    <text evidence="2">The sequence shown here is derived from an EMBL/GenBank/DDBJ whole genome shotgun (WGS) entry which is preliminary data.</text>
</comment>
<evidence type="ECO:0000313" key="2">
    <source>
        <dbReference type="EMBL" id="PPQ80520.1"/>
    </source>
</evidence>
<feature type="signal peptide" evidence="1">
    <location>
        <begin position="1"/>
        <end position="23"/>
    </location>
</feature>
<organism evidence="2 3">
    <name type="scientific">Psilocybe cyanescens</name>
    <dbReference type="NCBI Taxonomy" id="93625"/>
    <lineage>
        <taxon>Eukaryota</taxon>
        <taxon>Fungi</taxon>
        <taxon>Dikarya</taxon>
        <taxon>Basidiomycota</taxon>
        <taxon>Agaricomycotina</taxon>
        <taxon>Agaricomycetes</taxon>
        <taxon>Agaricomycetidae</taxon>
        <taxon>Agaricales</taxon>
        <taxon>Agaricineae</taxon>
        <taxon>Strophariaceae</taxon>
        <taxon>Psilocybe</taxon>
    </lineage>
</organism>
<protein>
    <recommendedName>
        <fullName evidence="4">Secreted protein</fullName>
    </recommendedName>
</protein>
<dbReference type="OrthoDB" id="2990733at2759"/>
<keyword evidence="3" id="KW-1185">Reference proteome</keyword>
<dbReference type="InParanoid" id="A0A409WPV5"/>
<dbReference type="PROSITE" id="PS51257">
    <property type="entry name" value="PROKAR_LIPOPROTEIN"/>
    <property type="match status" value="1"/>
</dbReference>
<feature type="chain" id="PRO_5018984413" description="Secreted protein" evidence="1">
    <location>
        <begin position="24"/>
        <end position="86"/>
    </location>
</feature>
<sequence>MQLRTATGALIVSVLHFATGAAAVSCAVCAPSITFQGAVRTLTLNRQESGNTVQCNYDTPAIPGFSPGCLYQDFRRMQLHEAGGAI</sequence>
<proteinExistence type="predicted"/>
<name>A0A409WPV5_PSICY</name>
<gene>
    <name evidence="2" type="ORF">CVT25_001550</name>
</gene>
<dbReference type="AlphaFoldDB" id="A0A409WPV5"/>
<dbReference type="Proteomes" id="UP000283269">
    <property type="component" value="Unassembled WGS sequence"/>
</dbReference>
<accession>A0A409WPV5</accession>
<evidence type="ECO:0008006" key="4">
    <source>
        <dbReference type="Google" id="ProtNLM"/>
    </source>
</evidence>
<reference evidence="2 3" key="1">
    <citation type="journal article" date="2018" name="Evol. Lett.">
        <title>Horizontal gene cluster transfer increased hallucinogenic mushroom diversity.</title>
        <authorList>
            <person name="Reynolds H.T."/>
            <person name="Vijayakumar V."/>
            <person name="Gluck-Thaler E."/>
            <person name="Korotkin H.B."/>
            <person name="Matheny P.B."/>
            <person name="Slot J.C."/>
        </authorList>
    </citation>
    <scope>NUCLEOTIDE SEQUENCE [LARGE SCALE GENOMIC DNA]</scope>
    <source>
        <strain evidence="2 3">2631</strain>
    </source>
</reference>
<evidence type="ECO:0000256" key="1">
    <source>
        <dbReference type="SAM" id="SignalP"/>
    </source>
</evidence>
<evidence type="ECO:0000313" key="3">
    <source>
        <dbReference type="Proteomes" id="UP000283269"/>
    </source>
</evidence>
<keyword evidence="1" id="KW-0732">Signal</keyword>
<dbReference type="EMBL" id="NHYD01003323">
    <property type="protein sequence ID" value="PPQ80520.1"/>
    <property type="molecule type" value="Genomic_DNA"/>
</dbReference>